<feature type="signal peptide" evidence="7">
    <location>
        <begin position="1"/>
        <end position="19"/>
    </location>
</feature>
<name>A0A834XRT2_APHGI</name>
<keyword evidence="2" id="KW-0964">Secreted</keyword>
<dbReference type="PROSITE" id="PS00135">
    <property type="entry name" value="TRYPSIN_SER"/>
    <property type="match status" value="1"/>
</dbReference>
<gene>
    <name evidence="9" type="ORF">HCN44_001620</name>
</gene>
<dbReference type="PRINTS" id="PR00722">
    <property type="entry name" value="CHYMOTRYPSIN"/>
</dbReference>
<dbReference type="CDD" id="cd00190">
    <property type="entry name" value="Tryp_SPc"/>
    <property type="match status" value="1"/>
</dbReference>
<dbReference type="Proteomes" id="UP000639338">
    <property type="component" value="Unassembled WGS sequence"/>
</dbReference>
<dbReference type="FunFam" id="2.40.10.10:FF:000068">
    <property type="entry name" value="transmembrane protease serine 2"/>
    <property type="match status" value="1"/>
</dbReference>
<accession>A0A834XRT2</accession>
<evidence type="ECO:0000256" key="4">
    <source>
        <dbReference type="ARBA" id="ARBA00022801"/>
    </source>
</evidence>
<dbReference type="SMART" id="SM00020">
    <property type="entry name" value="Tryp_SPc"/>
    <property type="match status" value="1"/>
</dbReference>
<keyword evidence="6" id="KW-1015">Disulfide bond</keyword>
<dbReference type="PANTHER" id="PTHR24264:SF65">
    <property type="entry name" value="SRCR DOMAIN-CONTAINING PROTEIN"/>
    <property type="match status" value="1"/>
</dbReference>
<dbReference type="EMBL" id="JACMRX010000003">
    <property type="protein sequence ID" value="KAF7992295.1"/>
    <property type="molecule type" value="Genomic_DNA"/>
</dbReference>
<keyword evidence="7" id="KW-0732">Signal</keyword>
<dbReference type="InterPro" id="IPR043504">
    <property type="entry name" value="Peptidase_S1_PA_chymotrypsin"/>
</dbReference>
<evidence type="ECO:0000256" key="1">
    <source>
        <dbReference type="ARBA" id="ARBA00004239"/>
    </source>
</evidence>
<dbReference type="InterPro" id="IPR001254">
    <property type="entry name" value="Trypsin_dom"/>
</dbReference>
<feature type="domain" description="Peptidase S1" evidence="8">
    <location>
        <begin position="23"/>
        <end position="273"/>
    </location>
</feature>
<evidence type="ECO:0000256" key="7">
    <source>
        <dbReference type="SAM" id="SignalP"/>
    </source>
</evidence>
<dbReference type="Gene3D" id="2.40.10.10">
    <property type="entry name" value="Trypsin-like serine proteases"/>
    <property type="match status" value="1"/>
</dbReference>
<protein>
    <recommendedName>
        <fullName evidence="8">Peptidase S1 domain-containing protein</fullName>
    </recommendedName>
</protein>
<dbReference type="FunFam" id="2.40.10.10:FF:000036">
    <property type="entry name" value="Trypsin beta"/>
    <property type="match status" value="1"/>
</dbReference>
<dbReference type="PROSITE" id="PS50240">
    <property type="entry name" value="TRYPSIN_DOM"/>
    <property type="match status" value="1"/>
</dbReference>
<dbReference type="PANTHER" id="PTHR24264">
    <property type="entry name" value="TRYPSIN-RELATED"/>
    <property type="match status" value="1"/>
</dbReference>
<organism evidence="9 10">
    <name type="scientific">Aphidius gifuensis</name>
    <name type="common">Parasitoid wasp</name>
    <dbReference type="NCBI Taxonomy" id="684658"/>
    <lineage>
        <taxon>Eukaryota</taxon>
        <taxon>Metazoa</taxon>
        <taxon>Ecdysozoa</taxon>
        <taxon>Arthropoda</taxon>
        <taxon>Hexapoda</taxon>
        <taxon>Insecta</taxon>
        <taxon>Pterygota</taxon>
        <taxon>Neoptera</taxon>
        <taxon>Endopterygota</taxon>
        <taxon>Hymenoptera</taxon>
        <taxon>Apocrita</taxon>
        <taxon>Ichneumonoidea</taxon>
        <taxon>Braconidae</taxon>
        <taxon>Aphidiinae</taxon>
        <taxon>Aphidius</taxon>
    </lineage>
</organism>
<keyword evidence="3" id="KW-0645">Protease</keyword>
<dbReference type="Pfam" id="PF00089">
    <property type="entry name" value="Trypsin"/>
    <property type="match status" value="1"/>
</dbReference>
<dbReference type="InterPro" id="IPR033116">
    <property type="entry name" value="TRYPSIN_SER"/>
</dbReference>
<evidence type="ECO:0000313" key="10">
    <source>
        <dbReference type="Proteomes" id="UP000639338"/>
    </source>
</evidence>
<proteinExistence type="predicted"/>
<evidence type="ECO:0000256" key="2">
    <source>
        <dbReference type="ARBA" id="ARBA00022525"/>
    </source>
</evidence>
<evidence type="ECO:0000256" key="6">
    <source>
        <dbReference type="ARBA" id="ARBA00023157"/>
    </source>
</evidence>
<reference evidence="9 10" key="1">
    <citation type="submission" date="2020-08" db="EMBL/GenBank/DDBJ databases">
        <title>Aphidius gifuensis genome sequencing and assembly.</title>
        <authorList>
            <person name="Du Z."/>
        </authorList>
    </citation>
    <scope>NUCLEOTIDE SEQUENCE [LARGE SCALE GENOMIC DNA]</scope>
    <source>
        <strain evidence="9">YNYX2018</strain>
        <tissue evidence="9">Adults</tissue>
    </source>
</reference>
<dbReference type="InterPro" id="IPR001314">
    <property type="entry name" value="Peptidase_S1A"/>
</dbReference>
<sequence length="287" mass="32178">MFITYILAVIFILPDQVFCQNRIINGFSAKNHQFPYQVSLSRSTIWGVPSEIKSSHFCGGSIVNESWIVTAAYCVYKLSATSKIHVLAGKHFLNETEIHQQNRIVVSVVIHKYYPGYYAQHDIALLKLNEPFIINNYVKIVALPKSNETPDADVYWLSGWGSVSRDDRSTMSNELKTYYVPIIDLNTCRDSMNEAMVHMELFHTQICTGPLLGSIIVAPCIGDSGGPLVKNAQYGPKLVGIVSWGLKPCGVSPISSVYTRVSSYVDWIRNITNSNRLPQNCMDICFL</sequence>
<dbReference type="GO" id="GO:0005615">
    <property type="term" value="C:extracellular space"/>
    <property type="evidence" value="ECO:0007669"/>
    <property type="project" value="TreeGrafter"/>
</dbReference>
<keyword evidence="4" id="KW-0378">Hydrolase</keyword>
<feature type="chain" id="PRO_5032615793" description="Peptidase S1 domain-containing protein" evidence="7">
    <location>
        <begin position="20"/>
        <end position="287"/>
    </location>
</feature>
<evidence type="ECO:0000313" key="9">
    <source>
        <dbReference type="EMBL" id="KAF7992295.1"/>
    </source>
</evidence>
<dbReference type="InterPro" id="IPR009003">
    <property type="entry name" value="Peptidase_S1_PA"/>
</dbReference>
<keyword evidence="10" id="KW-1185">Reference proteome</keyword>
<dbReference type="OrthoDB" id="10061449at2759"/>
<evidence type="ECO:0000256" key="3">
    <source>
        <dbReference type="ARBA" id="ARBA00022670"/>
    </source>
</evidence>
<dbReference type="GO" id="GO:0006508">
    <property type="term" value="P:proteolysis"/>
    <property type="evidence" value="ECO:0007669"/>
    <property type="project" value="UniProtKB-KW"/>
</dbReference>
<dbReference type="GO" id="GO:0004252">
    <property type="term" value="F:serine-type endopeptidase activity"/>
    <property type="evidence" value="ECO:0007669"/>
    <property type="project" value="InterPro"/>
</dbReference>
<comment type="caution">
    <text evidence="9">The sequence shown here is derived from an EMBL/GenBank/DDBJ whole genome shotgun (WGS) entry which is preliminary data.</text>
</comment>
<comment type="subcellular location">
    <subcellularLocation>
        <location evidence="1">Secreted</location>
        <location evidence="1">Extracellular space</location>
    </subcellularLocation>
</comment>
<keyword evidence="5" id="KW-0720">Serine protease</keyword>
<dbReference type="SUPFAM" id="SSF50494">
    <property type="entry name" value="Trypsin-like serine proteases"/>
    <property type="match status" value="1"/>
</dbReference>
<dbReference type="AlphaFoldDB" id="A0A834XRT2"/>
<evidence type="ECO:0000256" key="5">
    <source>
        <dbReference type="ARBA" id="ARBA00022825"/>
    </source>
</evidence>
<evidence type="ECO:0000259" key="8">
    <source>
        <dbReference type="PROSITE" id="PS50240"/>
    </source>
</evidence>
<dbReference type="InterPro" id="IPR050127">
    <property type="entry name" value="Serine_Proteases_S1"/>
</dbReference>